<accession>A0A2S6AP53</accession>
<sequence length="255" mass="28606">MKTQTSWVFTPDEFAYVWASETGLAGDYPHPIKVIETPTTADEYDLTRLEISARYPRGADPDLTGPLRVLANPDLRIICNGWFHGSHRRVRSLAAAIGDLGVVLFQKSGATADFGGEIKLVVTTRRQLGRHIAATMPTVAAGAIGRLVGYTPRVRGEQPPSSWLQDDAGKRPVEERIRTFLRLERTAQGYLRIDRYLHDRRPYPPAFVTWLDISDSTRAAGRYLIDVNDNDTIVTPASAETIADELYRRAELDRW</sequence>
<keyword evidence="3" id="KW-0963">Cytoplasm</keyword>
<dbReference type="OrthoDB" id="4561761at2"/>
<evidence type="ECO:0000313" key="6">
    <source>
        <dbReference type="Proteomes" id="UP000239874"/>
    </source>
</evidence>
<evidence type="ECO:0000256" key="3">
    <source>
        <dbReference type="ARBA" id="ARBA00022490"/>
    </source>
</evidence>
<reference evidence="5 6" key="1">
    <citation type="submission" date="2018-02" db="EMBL/GenBank/DDBJ databases">
        <title>8 Nocardia nova and 1 Nocardia cyriacigeorgica strain used for evolution to TMP-SMX.</title>
        <authorList>
            <person name="Mehta H."/>
            <person name="Weng J."/>
            <person name="Shamoo Y."/>
        </authorList>
    </citation>
    <scope>NUCLEOTIDE SEQUENCE [LARGE SCALE GENOMIC DNA]</scope>
    <source>
        <strain evidence="5 6">MDA3139</strain>
    </source>
</reference>
<comment type="subcellular location">
    <subcellularLocation>
        <location evidence="1">Cytoplasm</location>
    </subcellularLocation>
</comment>
<comment type="caution">
    <text evidence="5">The sequence shown here is derived from an EMBL/GenBank/DDBJ whole genome shotgun (WGS) entry which is preliminary data.</text>
</comment>
<evidence type="ECO:0000313" key="5">
    <source>
        <dbReference type="EMBL" id="PPJ37057.1"/>
    </source>
</evidence>
<gene>
    <name evidence="5" type="ORF">C5E45_17765</name>
</gene>
<dbReference type="InterPro" id="IPR025734">
    <property type="entry name" value="EspG"/>
</dbReference>
<dbReference type="EMBL" id="PSZC01000011">
    <property type="protein sequence ID" value="PPJ37057.1"/>
    <property type="molecule type" value="Genomic_DNA"/>
</dbReference>
<organism evidence="5 6">
    <name type="scientific">Nocardia nova</name>
    <dbReference type="NCBI Taxonomy" id="37330"/>
    <lineage>
        <taxon>Bacteria</taxon>
        <taxon>Bacillati</taxon>
        <taxon>Actinomycetota</taxon>
        <taxon>Actinomycetes</taxon>
        <taxon>Mycobacteriales</taxon>
        <taxon>Nocardiaceae</taxon>
        <taxon>Nocardia</taxon>
    </lineage>
</organism>
<dbReference type="AlphaFoldDB" id="A0A2S6AP53"/>
<protein>
    <recommendedName>
        <fullName evidence="7">ESX secretion-associated protein EspG</fullName>
    </recommendedName>
</protein>
<evidence type="ECO:0000256" key="4">
    <source>
        <dbReference type="ARBA" id="ARBA00023186"/>
    </source>
</evidence>
<proteinExistence type="inferred from homology"/>
<dbReference type="Proteomes" id="UP000239874">
    <property type="component" value="Unassembled WGS sequence"/>
</dbReference>
<dbReference type="RefSeq" id="WP_104375938.1">
    <property type="nucleotide sequence ID" value="NZ_PSZC01000011.1"/>
</dbReference>
<comment type="similarity">
    <text evidence="2">Belongs to the EspG family.</text>
</comment>
<evidence type="ECO:0008006" key="7">
    <source>
        <dbReference type="Google" id="ProtNLM"/>
    </source>
</evidence>
<dbReference type="Pfam" id="PF14011">
    <property type="entry name" value="ESX-1_EspG"/>
    <property type="match status" value="1"/>
</dbReference>
<name>A0A2S6AP53_9NOCA</name>
<keyword evidence="4" id="KW-0143">Chaperone</keyword>
<evidence type="ECO:0000256" key="2">
    <source>
        <dbReference type="ARBA" id="ARBA00006411"/>
    </source>
</evidence>
<evidence type="ECO:0000256" key="1">
    <source>
        <dbReference type="ARBA" id="ARBA00004496"/>
    </source>
</evidence>